<dbReference type="InterPro" id="IPR036375">
    <property type="entry name" value="Hemopexin-like_dom_sf"/>
</dbReference>
<reference evidence="1 2" key="1">
    <citation type="submission" date="2019-12" db="EMBL/GenBank/DDBJ databases">
        <title>The draft genomic sequence of strain Chitinophaga oryziterrae JCM 16595.</title>
        <authorList>
            <person name="Zhang X."/>
        </authorList>
    </citation>
    <scope>NUCLEOTIDE SEQUENCE [LARGE SCALE GENOMIC DNA]</scope>
    <source>
        <strain evidence="1 2">JCM 16595</strain>
    </source>
</reference>
<dbReference type="SUPFAM" id="SSF50923">
    <property type="entry name" value="Hemopexin-like domain"/>
    <property type="match status" value="1"/>
</dbReference>
<dbReference type="AlphaFoldDB" id="A0A6N8JFE6"/>
<dbReference type="RefSeq" id="WP_157302747.1">
    <property type="nucleotide sequence ID" value="NZ_BAAAZB010000001.1"/>
</dbReference>
<organism evidence="1 2">
    <name type="scientific">Chitinophaga oryziterrae</name>
    <dbReference type="NCBI Taxonomy" id="1031224"/>
    <lineage>
        <taxon>Bacteria</taxon>
        <taxon>Pseudomonadati</taxon>
        <taxon>Bacteroidota</taxon>
        <taxon>Chitinophagia</taxon>
        <taxon>Chitinophagales</taxon>
        <taxon>Chitinophagaceae</taxon>
        <taxon>Chitinophaga</taxon>
    </lineage>
</organism>
<protein>
    <recommendedName>
        <fullName evidence="3">SMI1/KNR4 family protein</fullName>
    </recommendedName>
</protein>
<keyword evidence="2" id="KW-1185">Reference proteome</keyword>
<evidence type="ECO:0000313" key="1">
    <source>
        <dbReference type="EMBL" id="MVT43940.1"/>
    </source>
</evidence>
<proteinExistence type="predicted"/>
<sequence length="227" mass="26204">MDKRSMDYLKKYTNDLQILSINDLPDPAAVLPASWLEVLSTSETERAAKILELWQPFNHELENVLVCLKENLISIDLVYHTSGYSLIYGVKSGDHIRYYEGKTPLSKNIPDRIRKYWNNLPEGLTAFYEQLHNGWFYFASESMGLSPVENWSFLGDDQWNIVEELGNLDFSLNDMLTVYGNGMGDYVSLDALKPHGESILWWHNKAPHRSIDFWTAVDTWTHLGLIN</sequence>
<accession>A0A6N8JFE6</accession>
<name>A0A6N8JFE6_9BACT</name>
<dbReference type="Proteomes" id="UP000468388">
    <property type="component" value="Unassembled WGS sequence"/>
</dbReference>
<comment type="caution">
    <text evidence="1">The sequence shown here is derived from an EMBL/GenBank/DDBJ whole genome shotgun (WGS) entry which is preliminary data.</text>
</comment>
<dbReference type="OrthoDB" id="1079827at2"/>
<gene>
    <name evidence="1" type="ORF">GO495_25315</name>
</gene>
<evidence type="ECO:0008006" key="3">
    <source>
        <dbReference type="Google" id="ProtNLM"/>
    </source>
</evidence>
<evidence type="ECO:0000313" key="2">
    <source>
        <dbReference type="Proteomes" id="UP000468388"/>
    </source>
</evidence>
<dbReference type="EMBL" id="WRXO01000009">
    <property type="protein sequence ID" value="MVT43940.1"/>
    <property type="molecule type" value="Genomic_DNA"/>
</dbReference>